<comment type="caution">
    <text evidence="2">The sequence shown here is derived from an EMBL/GenBank/DDBJ whole genome shotgun (WGS) entry which is preliminary data.</text>
</comment>
<name>A0A5B7FLL7_PORTR</name>
<evidence type="ECO:0000313" key="3">
    <source>
        <dbReference type="Proteomes" id="UP000324222"/>
    </source>
</evidence>
<evidence type="ECO:0000256" key="1">
    <source>
        <dbReference type="SAM" id="MobiDB-lite"/>
    </source>
</evidence>
<organism evidence="2 3">
    <name type="scientific">Portunus trituberculatus</name>
    <name type="common">Swimming crab</name>
    <name type="synonym">Neptunus trituberculatus</name>
    <dbReference type="NCBI Taxonomy" id="210409"/>
    <lineage>
        <taxon>Eukaryota</taxon>
        <taxon>Metazoa</taxon>
        <taxon>Ecdysozoa</taxon>
        <taxon>Arthropoda</taxon>
        <taxon>Crustacea</taxon>
        <taxon>Multicrustacea</taxon>
        <taxon>Malacostraca</taxon>
        <taxon>Eumalacostraca</taxon>
        <taxon>Eucarida</taxon>
        <taxon>Decapoda</taxon>
        <taxon>Pleocyemata</taxon>
        <taxon>Brachyura</taxon>
        <taxon>Eubrachyura</taxon>
        <taxon>Portunoidea</taxon>
        <taxon>Portunidae</taxon>
        <taxon>Portuninae</taxon>
        <taxon>Portunus</taxon>
    </lineage>
</organism>
<evidence type="ECO:0000313" key="2">
    <source>
        <dbReference type="EMBL" id="MPC45828.1"/>
    </source>
</evidence>
<keyword evidence="3" id="KW-1185">Reference proteome</keyword>
<feature type="region of interest" description="Disordered" evidence="1">
    <location>
        <begin position="18"/>
        <end position="45"/>
    </location>
</feature>
<dbReference type="AlphaFoldDB" id="A0A5B7FLL7"/>
<reference evidence="2 3" key="1">
    <citation type="submission" date="2019-05" db="EMBL/GenBank/DDBJ databases">
        <title>Another draft genome of Portunus trituberculatus and its Hox gene families provides insights of decapod evolution.</title>
        <authorList>
            <person name="Jeong J.-H."/>
            <person name="Song I."/>
            <person name="Kim S."/>
            <person name="Choi T."/>
            <person name="Kim D."/>
            <person name="Ryu S."/>
            <person name="Kim W."/>
        </authorList>
    </citation>
    <scope>NUCLEOTIDE SEQUENCE [LARGE SCALE GENOMIC DNA]</scope>
    <source>
        <tissue evidence="2">Muscle</tissue>
    </source>
</reference>
<dbReference type="EMBL" id="VSRR010006912">
    <property type="protein sequence ID" value="MPC45828.1"/>
    <property type="molecule type" value="Genomic_DNA"/>
</dbReference>
<proteinExistence type="predicted"/>
<accession>A0A5B7FLL7</accession>
<protein>
    <submittedName>
        <fullName evidence="2">Uncharacterized protein</fullName>
    </submittedName>
</protein>
<gene>
    <name evidence="2" type="ORF">E2C01_039534</name>
</gene>
<dbReference type="Proteomes" id="UP000324222">
    <property type="component" value="Unassembled WGS sequence"/>
</dbReference>
<feature type="compositionally biased region" description="Polar residues" evidence="1">
    <location>
        <begin position="18"/>
        <end position="34"/>
    </location>
</feature>
<sequence length="147" mass="16610">MATLSTFIHQAMRDSRAHYSQVSSPAPLNTSSALPGSRSPRPSIHLHYTSTQFTPYTKQANQRLPMNESFRTFFLPFQFLKAAQAQVVPSLRDTDFTTLPQTFNAQRPKTLRTPLCRTSNAQQSILSRSVRNASLTMSATHLVYRSY</sequence>